<dbReference type="PRINTS" id="PR00081">
    <property type="entry name" value="GDHRDH"/>
</dbReference>
<sequence length="253" mass="26973">MASYLVTGAGRGLGLELVNQLRQLPKPQVSVILAATRSEPSGALQKLIDSSGGRVVHVLMAVSDKASINAAVPEIEKKLGGKGLDVLINNAGVMPSAPGGIATMDNLQYAFEINVQAVHDTMAALLPLLSKGEQKKIINISSTLGSIAYGPRFSQAPVPAYKITKAALSMLTVQYAMEYEKEGFTIFLVSPGWLRTDMGSEHADLEVEVGAKAVLDILLKSSPETNGKFLNIHVPGWEHKEGPNQYDGAIVPW</sequence>
<protein>
    <submittedName>
        <fullName evidence="3">Rhinocladiella mackenziei CBS 650.93 unplaced genomic scaffold supercont1.5, whole genome shotgun sequence</fullName>
    </submittedName>
</protein>
<comment type="similarity">
    <text evidence="1 2">Belongs to the short-chain dehydrogenases/reductases (SDR) family.</text>
</comment>
<evidence type="ECO:0000313" key="4">
    <source>
        <dbReference type="Proteomes" id="UP000053617"/>
    </source>
</evidence>
<proteinExistence type="inferred from homology"/>
<evidence type="ECO:0000256" key="1">
    <source>
        <dbReference type="ARBA" id="ARBA00006484"/>
    </source>
</evidence>
<dbReference type="Pfam" id="PF00106">
    <property type="entry name" value="adh_short"/>
    <property type="match status" value="1"/>
</dbReference>
<dbReference type="InterPro" id="IPR002347">
    <property type="entry name" value="SDR_fam"/>
</dbReference>
<dbReference type="GeneID" id="25294637"/>
<organism evidence="3 4">
    <name type="scientific">Rhinocladiella mackenziei CBS 650.93</name>
    <dbReference type="NCBI Taxonomy" id="1442369"/>
    <lineage>
        <taxon>Eukaryota</taxon>
        <taxon>Fungi</taxon>
        <taxon>Dikarya</taxon>
        <taxon>Ascomycota</taxon>
        <taxon>Pezizomycotina</taxon>
        <taxon>Eurotiomycetes</taxon>
        <taxon>Chaetothyriomycetidae</taxon>
        <taxon>Chaetothyriales</taxon>
        <taxon>Herpotrichiellaceae</taxon>
        <taxon>Rhinocladiella</taxon>
    </lineage>
</organism>
<dbReference type="InterPro" id="IPR036291">
    <property type="entry name" value="NAD(P)-bd_dom_sf"/>
</dbReference>
<dbReference type="InterPro" id="IPR051468">
    <property type="entry name" value="Fungal_SecMetab_SDRs"/>
</dbReference>
<keyword evidence="4" id="KW-1185">Reference proteome</keyword>
<gene>
    <name evidence="3" type="ORF">Z518_06566</name>
</gene>
<dbReference type="HOGENOM" id="CLU_010194_9_1_1"/>
<name>A0A0D2IIC7_9EURO</name>
<dbReference type="SUPFAM" id="SSF51735">
    <property type="entry name" value="NAD(P)-binding Rossmann-fold domains"/>
    <property type="match status" value="1"/>
</dbReference>
<dbReference type="GO" id="GO:0005737">
    <property type="term" value="C:cytoplasm"/>
    <property type="evidence" value="ECO:0007669"/>
    <property type="project" value="TreeGrafter"/>
</dbReference>
<dbReference type="RefSeq" id="XP_013270152.1">
    <property type="nucleotide sequence ID" value="XM_013414698.1"/>
</dbReference>
<dbReference type="Gene3D" id="3.40.50.720">
    <property type="entry name" value="NAD(P)-binding Rossmann-like Domain"/>
    <property type="match status" value="1"/>
</dbReference>
<dbReference type="AlphaFoldDB" id="A0A0D2IIC7"/>
<dbReference type="OrthoDB" id="7289984at2759"/>
<dbReference type="GO" id="GO:0016491">
    <property type="term" value="F:oxidoreductase activity"/>
    <property type="evidence" value="ECO:0007669"/>
    <property type="project" value="TreeGrafter"/>
</dbReference>
<dbReference type="Proteomes" id="UP000053617">
    <property type="component" value="Unassembled WGS sequence"/>
</dbReference>
<dbReference type="PANTHER" id="PTHR43544:SF36">
    <property type="entry name" value="CHAIN OXIDOREDUCTASE (CSGA), PUTATIVE (AFU_ORTHOLOGUE AFUA_4G00910)-RELATED"/>
    <property type="match status" value="1"/>
</dbReference>
<evidence type="ECO:0000256" key="2">
    <source>
        <dbReference type="RuleBase" id="RU000363"/>
    </source>
</evidence>
<dbReference type="EMBL" id="KN847479">
    <property type="protein sequence ID" value="KIX03016.1"/>
    <property type="molecule type" value="Genomic_DNA"/>
</dbReference>
<dbReference type="VEuPathDB" id="FungiDB:Z518_06566"/>
<dbReference type="PANTHER" id="PTHR43544">
    <property type="entry name" value="SHORT-CHAIN DEHYDROGENASE/REDUCTASE"/>
    <property type="match status" value="1"/>
</dbReference>
<reference evidence="3 4" key="1">
    <citation type="submission" date="2015-01" db="EMBL/GenBank/DDBJ databases">
        <title>The Genome Sequence of Rhinocladiella mackenzie CBS 650.93.</title>
        <authorList>
            <consortium name="The Broad Institute Genomics Platform"/>
            <person name="Cuomo C."/>
            <person name="de Hoog S."/>
            <person name="Gorbushina A."/>
            <person name="Stielow B."/>
            <person name="Teixiera M."/>
            <person name="Abouelleil A."/>
            <person name="Chapman S.B."/>
            <person name="Priest M."/>
            <person name="Young S.K."/>
            <person name="Wortman J."/>
            <person name="Nusbaum C."/>
            <person name="Birren B."/>
        </authorList>
    </citation>
    <scope>NUCLEOTIDE SEQUENCE [LARGE SCALE GENOMIC DNA]</scope>
    <source>
        <strain evidence="3 4">CBS 650.93</strain>
    </source>
</reference>
<evidence type="ECO:0000313" key="3">
    <source>
        <dbReference type="EMBL" id="KIX03016.1"/>
    </source>
</evidence>
<dbReference type="PRINTS" id="PR00080">
    <property type="entry name" value="SDRFAMILY"/>
</dbReference>
<accession>A0A0D2IIC7</accession>